<evidence type="ECO:0000313" key="2">
    <source>
        <dbReference type="Proteomes" id="UP001262616"/>
    </source>
</evidence>
<proteinExistence type="predicted"/>
<dbReference type="EMBL" id="ON684369">
    <property type="protein sequence ID" value="USL85439.1"/>
    <property type="molecule type" value="Viral_cRNA"/>
</dbReference>
<keyword evidence="2" id="KW-1185">Reference proteome</keyword>
<organism evidence="1 2">
    <name type="scientific">Ixodes ricinus orinovirus-like virus 1</name>
    <dbReference type="NCBI Taxonomy" id="2950736"/>
    <lineage>
        <taxon>Viruses</taxon>
        <taxon>Riboviria</taxon>
        <taxon>Orthornavirae</taxon>
        <taxon>Negarnaviricota</taxon>
        <taxon>Haploviricotina</taxon>
        <taxon>Monjiviricetes</taxon>
        <taxon>Mononegavirales</taxon>
        <taxon>Nyamiviridae</taxon>
        <taxon>Formivirus</taxon>
        <taxon>Formivirus ixodis</taxon>
    </lineage>
</organism>
<evidence type="ECO:0000313" key="1">
    <source>
        <dbReference type="EMBL" id="USL85439.1"/>
    </source>
</evidence>
<reference evidence="1" key="1">
    <citation type="journal article" date="2022" name="Viruses">
        <title>Virome of Ixodes ricinus, Dermacentor reticulatus, and Haemaphysalis concinna Ticks from Croatia.</title>
        <authorList>
            <person name="Sameroff S."/>
            <person name="Tokarz R."/>
            <person name="Vucelja M."/>
            <person name="Jain K."/>
            <person name="Oleynik A."/>
            <person name="Boljfetic M."/>
            <person name="Bjedov L."/>
            <person name="Yates R.A."/>
            <person name="Margaletic J."/>
            <person name="Oura C.A.L."/>
            <person name="Lipkin W.I."/>
            <person name="Cvetko Krajinovic L."/>
            <person name="Markotic A."/>
        </authorList>
    </citation>
    <scope>NUCLEOTIDE SEQUENCE</scope>
    <source>
        <strain evidence="1">CT8</strain>
    </source>
</reference>
<name>A0AAE9LUR3_9MONO</name>
<dbReference type="Proteomes" id="UP001262616">
    <property type="component" value="Segment"/>
</dbReference>
<accession>A0AAE9LUR3</accession>
<sequence>MESLKKTASCLLSRSTLHLVDKHVRVMTTIEHVITVAKTPEMSLFCNAIAGVALTTSGRVVVVHLADEVVAHYKTLNNKVKSPLVITLTESQNQRIAGVEVRAVRGPTETHQPYAALLDRSYAAHQITAQASVQENQWIEGMSNLCIAGATPSAPSWEDHSR</sequence>
<protein>
    <submittedName>
        <fullName evidence="1">Uncharacterized protein</fullName>
    </submittedName>
</protein>